<sequence length="717" mass="78315">MERVKWMACSRLILGVVVAFRASLSLAITDPLDVAAMNTLYMYLKFPPLSRWVAAGGDPCGEQWQGVNCVFSNITELNLNGLNLGGTVAAALPLFNSVFKIDLSNNHISGGIPSYLPPTLTTLSLAFNQFNGSIPDALLSSLSQLSYLAVNNNLLSGGIPDSFQQLKSLQSLDLSGNNLSSQLPPSMRNLSSLISLQLQNNKLTGTLDVLEDLPLQNLNVESNLFSGPIPAKLLTIPNFRKDGNPFNTTIIYSPPPSSPPLSSPPILAPSPVHSSVIGFGPSTFHSTSSRTLTSKRFFWSILGGGAIIVALGICILSLLVCKKKKLMGHAKRHDSGVYNDHEKKLSDNYAIQKNNQEEKAVPKQLTGTYEDKRGLGTDRADSEITVKGVGVSSRYNEPTHFQNLPVDKAILNSSVPGEGRTDAISLKSFTVATVQQWTDSFSEDHFVGEGNFGCVYEAELPSGKLLAVKKVSGRAWELTDEQFLQLVSKISEIQHTNIVDLVGYCSEHGQRLLVYDYCKNGTLYDALHADGEIHKNLSWNTRIQLAIGAARALQYLHEVSKPPIIHQNFRSTNILLDDKLVAQVSDCCFPPSRASSSAAELCGHLLSSCGYSAPECESGSYTCKSDVYSFGVVMLELLTGRKTYDRSQPRGDQHLVRWAIPQLHDIDALCRMVDPSLGGEFPVKSLSRLADIIARCLQWDPEFRPSMSETVQDLLQV</sequence>
<keyword evidence="4 11" id="KW-0732">Signal</keyword>
<dbReference type="AlphaFoldDB" id="A0AAV8T522"/>
<gene>
    <name evidence="13" type="ORF">K2173_001594</name>
</gene>
<dbReference type="FunFam" id="3.80.10.10:FF:000062">
    <property type="entry name" value="protein STRUBBELIG-RECEPTOR FAMILY 3"/>
    <property type="match status" value="1"/>
</dbReference>
<evidence type="ECO:0000313" key="14">
    <source>
        <dbReference type="Proteomes" id="UP001159364"/>
    </source>
</evidence>
<feature type="signal peptide" evidence="11">
    <location>
        <begin position="1"/>
        <end position="27"/>
    </location>
</feature>
<dbReference type="GO" id="GO:0016020">
    <property type="term" value="C:membrane"/>
    <property type="evidence" value="ECO:0007669"/>
    <property type="project" value="UniProtKB-SubCell"/>
</dbReference>
<keyword evidence="14" id="KW-1185">Reference proteome</keyword>
<dbReference type="Pfam" id="PF13855">
    <property type="entry name" value="LRR_8"/>
    <property type="match status" value="1"/>
</dbReference>
<dbReference type="Pfam" id="PF00560">
    <property type="entry name" value="LRR_1"/>
    <property type="match status" value="1"/>
</dbReference>
<evidence type="ECO:0000256" key="10">
    <source>
        <dbReference type="SAM" id="Phobius"/>
    </source>
</evidence>
<keyword evidence="3 10" id="KW-0812">Transmembrane</keyword>
<keyword evidence="5" id="KW-0677">Repeat</keyword>
<dbReference type="PROSITE" id="PS51450">
    <property type="entry name" value="LRR"/>
    <property type="match status" value="1"/>
</dbReference>
<reference evidence="13 14" key="1">
    <citation type="submission" date="2021-09" db="EMBL/GenBank/DDBJ databases">
        <title>Genomic insights and catalytic innovation underlie evolution of tropane alkaloids biosynthesis.</title>
        <authorList>
            <person name="Wang Y.-J."/>
            <person name="Tian T."/>
            <person name="Huang J.-P."/>
            <person name="Huang S.-X."/>
        </authorList>
    </citation>
    <scope>NUCLEOTIDE SEQUENCE [LARGE SCALE GENOMIC DNA]</scope>
    <source>
        <strain evidence="13">KIB-2018</strain>
        <tissue evidence="13">Leaf</tissue>
    </source>
</reference>
<accession>A0AAV8T522</accession>
<keyword evidence="9" id="KW-0067">ATP-binding</keyword>
<dbReference type="GO" id="GO:0004672">
    <property type="term" value="F:protein kinase activity"/>
    <property type="evidence" value="ECO:0007669"/>
    <property type="project" value="InterPro"/>
</dbReference>
<evidence type="ECO:0000256" key="9">
    <source>
        <dbReference type="PROSITE-ProRule" id="PRU10141"/>
    </source>
</evidence>
<proteinExistence type="predicted"/>
<dbReference type="InterPro" id="IPR011009">
    <property type="entry name" value="Kinase-like_dom_sf"/>
</dbReference>
<feature type="binding site" evidence="9">
    <location>
        <position position="470"/>
    </location>
    <ligand>
        <name>ATP</name>
        <dbReference type="ChEBI" id="CHEBI:30616"/>
    </ligand>
</feature>
<dbReference type="FunFam" id="1.10.510.10:FF:000095">
    <property type="entry name" value="protein STRUBBELIG-RECEPTOR FAMILY 8"/>
    <property type="match status" value="1"/>
</dbReference>
<evidence type="ECO:0000259" key="12">
    <source>
        <dbReference type="PROSITE" id="PS50011"/>
    </source>
</evidence>
<dbReference type="PANTHER" id="PTHR48007">
    <property type="entry name" value="LEUCINE-RICH REPEAT RECEPTOR-LIKE PROTEIN KINASE PXC1"/>
    <property type="match status" value="1"/>
</dbReference>
<feature type="chain" id="PRO_5043709492" description="Protein kinase domain-containing protein" evidence="11">
    <location>
        <begin position="28"/>
        <end position="717"/>
    </location>
</feature>
<evidence type="ECO:0000256" key="6">
    <source>
        <dbReference type="ARBA" id="ARBA00022989"/>
    </source>
</evidence>
<dbReference type="SUPFAM" id="SSF56112">
    <property type="entry name" value="Protein kinase-like (PK-like)"/>
    <property type="match status" value="1"/>
</dbReference>
<feature type="transmembrane region" description="Helical" evidence="10">
    <location>
        <begin position="297"/>
        <end position="321"/>
    </location>
</feature>
<name>A0AAV8T522_9ROSI</name>
<protein>
    <recommendedName>
        <fullName evidence="12">Protein kinase domain-containing protein</fullName>
    </recommendedName>
</protein>
<dbReference type="PROSITE" id="PS00107">
    <property type="entry name" value="PROTEIN_KINASE_ATP"/>
    <property type="match status" value="1"/>
</dbReference>
<dbReference type="Gene3D" id="3.30.200.20">
    <property type="entry name" value="Phosphorylase Kinase, domain 1"/>
    <property type="match status" value="1"/>
</dbReference>
<evidence type="ECO:0000256" key="7">
    <source>
        <dbReference type="ARBA" id="ARBA00023136"/>
    </source>
</evidence>
<evidence type="ECO:0000256" key="4">
    <source>
        <dbReference type="ARBA" id="ARBA00022729"/>
    </source>
</evidence>
<keyword evidence="6 10" id="KW-1133">Transmembrane helix</keyword>
<dbReference type="Proteomes" id="UP001159364">
    <property type="component" value="Linkage Group LG06"/>
</dbReference>
<evidence type="ECO:0000256" key="3">
    <source>
        <dbReference type="ARBA" id="ARBA00022692"/>
    </source>
</evidence>
<dbReference type="Gene3D" id="3.80.10.10">
    <property type="entry name" value="Ribonuclease Inhibitor"/>
    <property type="match status" value="2"/>
</dbReference>
<dbReference type="InterPro" id="IPR046959">
    <property type="entry name" value="PRK1-6/SRF4-like"/>
</dbReference>
<dbReference type="PANTHER" id="PTHR48007:SF22">
    <property type="entry name" value="PROTEIN STRUBBELIG-RECEPTOR FAMILY 3-LIKE ISOFORM X1"/>
    <property type="match status" value="1"/>
</dbReference>
<dbReference type="EMBL" id="JAIWQS010000006">
    <property type="protein sequence ID" value="KAJ8761461.1"/>
    <property type="molecule type" value="Genomic_DNA"/>
</dbReference>
<dbReference type="GO" id="GO:0005524">
    <property type="term" value="F:ATP binding"/>
    <property type="evidence" value="ECO:0007669"/>
    <property type="project" value="UniProtKB-UniRule"/>
</dbReference>
<dbReference type="InterPro" id="IPR032675">
    <property type="entry name" value="LRR_dom_sf"/>
</dbReference>
<dbReference type="PROSITE" id="PS50011">
    <property type="entry name" value="PROTEIN_KINASE_DOM"/>
    <property type="match status" value="1"/>
</dbReference>
<evidence type="ECO:0000256" key="8">
    <source>
        <dbReference type="ARBA" id="ARBA00023170"/>
    </source>
</evidence>
<evidence type="ECO:0000256" key="5">
    <source>
        <dbReference type="ARBA" id="ARBA00022737"/>
    </source>
</evidence>
<evidence type="ECO:0000256" key="11">
    <source>
        <dbReference type="SAM" id="SignalP"/>
    </source>
</evidence>
<dbReference type="FunFam" id="3.30.200.20:FF:000125">
    <property type="entry name" value="Protein STRUBBELIG-RECEPTOR FAMILY 8"/>
    <property type="match status" value="1"/>
</dbReference>
<evidence type="ECO:0000313" key="13">
    <source>
        <dbReference type="EMBL" id="KAJ8761461.1"/>
    </source>
</evidence>
<comment type="caution">
    <text evidence="13">The sequence shown here is derived from an EMBL/GenBank/DDBJ whole genome shotgun (WGS) entry which is preliminary data.</text>
</comment>
<organism evidence="13 14">
    <name type="scientific">Erythroxylum novogranatense</name>
    <dbReference type="NCBI Taxonomy" id="1862640"/>
    <lineage>
        <taxon>Eukaryota</taxon>
        <taxon>Viridiplantae</taxon>
        <taxon>Streptophyta</taxon>
        <taxon>Embryophyta</taxon>
        <taxon>Tracheophyta</taxon>
        <taxon>Spermatophyta</taxon>
        <taxon>Magnoliopsida</taxon>
        <taxon>eudicotyledons</taxon>
        <taxon>Gunneridae</taxon>
        <taxon>Pentapetalae</taxon>
        <taxon>rosids</taxon>
        <taxon>fabids</taxon>
        <taxon>Malpighiales</taxon>
        <taxon>Erythroxylaceae</taxon>
        <taxon>Erythroxylum</taxon>
    </lineage>
</organism>
<keyword evidence="7 10" id="KW-0472">Membrane</keyword>
<dbReference type="Pfam" id="PF07714">
    <property type="entry name" value="PK_Tyr_Ser-Thr"/>
    <property type="match status" value="1"/>
</dbReference>
<evidence type="ECO:0000256" key="2">
    <source>
        <dbReference type="ARBA" id="ARBA00022614"/>
    </source>
</evidence>
<evidence type="ECO:0000256" key="1">
    <source>
        <dbReference type="ARBA" id="ARBA00004370"/>
    </source>
</evidence>
<dbReference type="SUPFAM" id="SSF52058">
    <property type="entry name" value="L domain-like"/>
    <property type="match status" value="1"/>
</dbReference>
<comment type="subcellular location">
    <subcellularLocation>
        <location evidence="1">Membrane</location>
    </subcellularLocation>
</comment>
<keyword evidence="9" id="KW-0547">Nucleotide-binding</keyword>
<feature type="domain" description="Protein kinase" evidence="12">
    <location>
        <begin position="441"/>
        <end position="717"/>
    </location>
</feature>
<dbReference type="InterPro" id="IPR001611">
    <property type="entry name" value="Leu-rich_rpt"/>
</dbReference>
<dbReference type="InterPro" id="IPR000719">
    <property type="entry name" value="Prot_kinase_dom"/>
</dbReference>
<dbReference type="InterPro" id="IPR017441">
    <property type="entry name" value="Protein_kinase_ATP_BS"/>
</dbReference>
<keyword evidence="8" id="KW-0675">Receptor</keyword>
<dbReference type="Gene3D" id="1.10.510.10">
    <property type="entry name" value="Transferase(Phosphotransferase) domain 1"/>
    <property type="match status" value="1"/>
</dbReference>
<keyword evidence="2" id="KW-0433">Leucine-rich repeat</keyword>
<dbReference type="InterPro" id="IPR001245">
    <property type="entry name" value="Ser-Thr/Tyr_kinase_cat_dom"/>
</dbReference>